<dbReference type="AlphaFoldDB" id="A0AAU7QBG6"/>
<sequence>MIWLMLATLVVVFLIGFRILNSDSRRASQALTKRLNIEPVYVESMLSQMGKSAGGEFIRYLLHGDEGHLGNAAGVLLIYQTFIIDESGESLEFWHSVLAKARLPAELSHKHVRLALSFLRELEPEADELAAFRLRYNARFTGIVGMGPAANGNVYYMDGISPKQ</sequence>
<dbReference type="EMBL" id="CP157947">
    <property type="protein sequence ID" value="XBS70315.1"/>
    <property type="molecule type" value="Genomic_DNA"/>
</dbReference>
<reference evidence="1" key="1">
    <citation type="submission" date="2024-06" db="EMBL/GenBank/DDBJ databases">
        <authorList>
            <person name="Coelho C."/>
            <person name="Bento M."/>
            <person name="Garcia E."/>
            <person name="Camelo A."/>
            <person name="Brandao I."/>
            <person name="Espirito Santo C."/>
            <person name="Trovao J."/>
            <person name="Verissimo A."/>
            <person name="Costa J."/>
            <person name="Tiago I."/>
        </authorList>
    </citation>
    <scope>NUCLEOTIDE SEQUENCE</scope>
    <source>
        <strain evidence="1">KWT182</strain>
    </source>
</reference>
<dbReference type="Pfam" id="PF06711">
    <property type="entry name" value="DUF1198"/>
    <property type="match status" value="1"/>
</dbReference>
<protein>
    <submittedName>
        <fullName evidence="1">DUF1198 family protein</fullName>
    </submittedName>
</protein>
<name>A0AAU7QBG6_9GAMM</name>
<proteinExistence type="predicted"/>
<organism evidence="1">
    <name type="scientific">Acerihabitans sp. KWT182</name>
    <dbReference type="NCBI Taxonomy" id="3157919"/>
    <lineage>
        <taxon>Bacteria</taxon>
        <taxon>Pseudomonadati</taxon>
        <taxon>Pseudomonadota</taxon>
        <taxon>Gammaproteobacteria</taxon>
        <taxon>Enterobacterales</taxon>
        <taxon>Pectobacteriaceae</taxon>
        <taxon>Acerihabitans</taxon>
    </lineage>
</organism>
<gene>
    <name evidence="1" type="ORF">ABK905_03355</name>
</gene>
<dbReference type="InterPro" id="IPR009587">
    <property type="entry name" value="DUF1198"/>
</dbReference>
<accession>A0AAU7QBG6</accession>
<evidence type="ECO:0000313" key="1">
    <source>
        <dbReference type="EMBL" id="XBS70315.1"/>
    </source>
</evidence>